<feature type="non-terminal residue" evidence="1">
    <location>
        <position position="330"/>
    </location>
</feature>
<name>A0A3B0YG81_9ZZZZ</name>
<reference evidence="1" key="1">
    <citation type="submission" date="2018-06" db="EMBL/GenBank/DDBJ databases">
        <authorList>
            <person name="Zhirakovskaya E."/>
        </authorList>
    </citation>
    <scope>NUCLEOTIDE SEQUENCE</scope>
</reference>
<evidence type="ECO:0000313" key="1">
    <source>
        <dbReference type="EMBL" id="VAW79895.1"/>
    </source>
</evidence>
<dbReference type="PANTHER" id="PTHR38134">
    <property type="entry name" value="SLR1395 PROTEIN"/>
    <property type="match status" value="1"/>
</dbReference>
<gene>
    <name evidence="1" type="ORF">MNBD_GAMMA14-572</name>
</gene>
<sequence>MTHLLAAITPHGFGHATQLAPVVNALRRYLPDLSLTLVSTLPETFLRERVEGDFRYIERAADFGLVMHSALVIDLDASAARYAQLHDNWNAQVNAEARFLEEQQVDLVLADVPYLTLSGAEQAGIPAFALCSLNWADIYRHYFSGRQESPRVLDQMETAYASAHTFFCPEPSMPMTFLDNTQSVGPIARQGRDCRRQLRQRLGINDDIALVLVAPGGVDARFPIESWPTNQGIHWLISDSWQVVHPDASLLSQTGLMFTDLLASCDGVLGKCGYGTVTECVINGTPLLYIPRPDWPEEHSLLTWLDMHRAAVRVEPEQLESGKLSEPVER</sequence>
<dbReference type="Gene3D" id="3.40.50.2000">
    <property type="entry name" value="Glycogen Phosphorylase B"/>
    <property type="match status" value="1"/>
</dbReference>
<accession>A0A3B0YG81</accession>
<evidence type="ECO:0008006" key="2">
    <source>
        <dbReference type="Google" id="ProtNLM"/>
    </source>
</evidence>
<dbReference type="SUPFAM" id="SSF53756">
    <property type="entry name" value="UDP-Glycosyltransferase/glycogen phosphorylase"/>
    <property type="match status" value="1"/>
</dbReference>
<organism evidence="1">
    <name type="scientific">hydrothermal vent metagenome</name>
    <dbReference type="NCBI Taxonomy" id="652676"/>
    <lineage>
        <taxon>unclassified sequences</taxon>
        <taxon>metagenomes</taxon>
        <taxon>ecological metagenomes</taxon>
    </lineage>
</organism>
<dbReference type="EMBL" id="UOFM01000334">
    <property type="protein sequence ID" value="VAW79895.1"/>
    <property type="molecule type" value="Genomic_DNA"/>
</dbReference>
<dbReference type="PANTHER" id="PTHR38134:SF2">
    <property type="entry name" value="GALACTOKINASE"/>
    <property type="match status" value="1"/>
</dbReference>
<dbReference type="AlphaFoldDB" id="A0A3B0YG81"/>
<protein>
    <recommendedName>
        <fullName evidence="2">Glycosyl transferase family 28 C-terminal domain-containing protein</fullName>
    </recommendedName>
</protein>
<proteinExistence type="predicted"/>
<dbReference type="InterPro" id="IPR053205">
    <property type="entry name" value="GHMP_kinase_L-arabinokinase"/>
</dbReference>